<proteinExistence type="predicted"/>
<comment type="caution">
    <text evidence="2">The sequence shown here is derived from an EMBL/GenBank/DDBJ whole genome shotgun (WGS) entry which is preliminary data.</text>
</comment>
<dbReference type="Proteomes" id="UP000324222">
    <property type="component" value="Unassembled WGS sequence"/>
</dbReference>
<feature type="transmembrane region" description="Helical" evidence="1">
    <location>
        <begin position="21"/>
        <end position="42"/>
    </location>
</feature>
<gene>
    <name evidence="2" type="ORF">E2C01_031702</name>
</gene>
<dbReference type="AlphaFoldDB" id="A0A5B7EYV3"/>
<evidence type="ECO:0000313" key="3">
    <source>
        <dbReference type="Proteomes" id="UP000324222"/>
    </source>
</evidence>
<dbReference type="EMBL" id="VSRR010004008">
    <property type="protein sequence ID" value="MPC38198.1"/>
    <property type="molecule type" value="Genomic_DNA"/>
</dbReference>
<keyword evidence="3" id="KW-1185">Reference proteome</keyword>
<keyword evidence="1" id="KW-0812">Transmembrane</keyword>
<name>A0A5B7EYV3_PORTR</name>
<protein>
    <submittedName>
        <fullName evidence="2">Uncharacterized protein</fullName>
    </submittedName>
</protein>
<keyword evidence="1" id="KW-1133">Transmembrane helix</keyword>
<accession>A0A5B7EYV3</accession>
<sequence length="70" mass="7844">MFLLIRKTIQQPRPPICSPHSWLVVMAVVVVVVVAVVAASALRFSTYRLCTCLLNPIFSREFIASEINDL</sequence>
<evidence type="ECO:0000256" key="1">
    <source>
        <dbReference type="SAM" id="Phobius"/>
    </source>
</evidence>
<reference evidence="2 3" key="1">
    <citation type="submission" date="2019-05" db="EMBL/GenBank/DDBJ databases">
        <title>Another draft genome of Portunus trituberculatus and its Hox gene families provides insights of decapod evolution.</title>
        <authorList>
            <person name="Jeong J.-H."/>
            <person name="Song I."/>
            <person name="Kim S."/>
            <person name="Choi T."/>
            <person name="Kim D."/>
            <person name="Ryu S."/>
            <person name="Kim W."/>
        </authorList>
    </citation>
    <scope>NUCLEOTIDE SEQUENCE [LARGE SCALE GENOMIC DNA]</scope>
    <source>
        <tissue evidence="2">Muscle</tissue>
    </source>
</reference>
<organism evidence="2 3">
    <name type="scientific">Portunus trituberculatus</name>
    <name type="common">Swimming crab</name>
    <name type="synonym">Neptunus trituberculatus</name>
    <dbReference type="NCBI Taxonomy" id="210409"/>
    <lineage>
        <taxon>Eukaryota</taxon>
        <taxon>Metazoa</taxon>
        <taxon>Ecdysozoa</taxon>
        <taxon>Arthropoda</taxon>
        <taxon>Crustacea</taxon>
        <taxon>Multicrustacea</taxon>
        <taxon>Malacostraca</taxon>
        <taxon>Eumalacostraca</taxon>
        <taxon>Eucarida</taxon>
        <taxon>Decapoda</taxon>
        <taxon>Pleocyemata</taxon>
        <taxon>Brachyura</taxon>
        <taxon>Eubrachyura</taxon>
        <taxon>Portunoidea</taxon>
        <taxon>Portunidae</taxon>
        <taxon>Portuninae</taxon>
        <taxon>Portunus</taxon>
    </lineage>
</organism>
<keyword evidence="1" id="KW-0472">Membrane</keyword>
<evidence type="ECO:0000313" key="2">
    <source>
        <dbReference type="EMBL" id="MPC38198.1"/>
    </source>
</evidence>